<gene>
    <name evidence="1" type="ORF">BDU57DRAFT_513210</name>
</gene>
<name>A0A6A5QWV0_AMPQU</name>
<reference evidence="1" key="1">
    <citation type="journal article" date="2020" name="Stud. Mycol.">
        <title>101 Dothideomycetes genomes: a test case for predicting lifestyles and emergence of pathogens.</title>
        <authorList>
            <person name="Haridas S."/>
            <person name="Albert R."/>
            <person name="Binder M."/>
            <person name="Bloem J."/>
            <person name="Labutti K."/>
            <person name="Salamov A."/>
            <person name="Andreopoulos B."/>
            <person name="Baker S."/>
            <person name="Barry K."/>
            <person name="Bills G."/>
            <person name="Bluhm B."/>
            <person name="Cannon C."/>
            <person name="Castanera R."/>
            <person name="Culley D."/>
            <person name="Daum C."/>
            <person name="Ezra D."/>
            <person name="Gonzalez J."/>
            <person name="Henrissat B."/>
            <person name="Kuo A."/>
            <person name="Liang C."/>
            <person name="Lipzen A."/>
            <person name="Lutzoni F."/>
            <person name="Magnuson J."/>
            <person name="Mondo S."/>
            <person name="Nolan M."/>
            <person name="Ohm R."/>
            <person name="Pangilinan J."/>
            <person name="Park H.-J."/>
            <person name="Ramirez L."/>
            <person name="Alfaro M."/>
            <person name="Sun H."/>
            <person name="Tritt A."/>
            <person name="Yoshinaga Y."/>
            <person name="Zwiers L.-H."/>
            <person name="Turgeon B."/>
            <person name="Goodwin S."/>
            <person name="Spatafora J."/>
            <person name="Crous P."/>
            <person name="Grigoriev I."/>
        </authorList>
    </citation>
    <scope>NUCLEOTIDE SEQUENCE</scope>
    <source>
        <strain evidence="1">HMLAC05119</strain>
    </source>
</reference>
<dbReference type="EMBL" id="ML979133">
    <property type="protein sequence ID" value="KAF1919902.1"/>
    <property type="molecule type" value="Genomic_DNA"/>
</dbReference>
<proteinExistence type="predicted"/>
<dbReference type="Proteomes" id="UP000800096">
    <property type="component" value="Unassembled WGS sequence"/>
</dbReference>
<sequence length="88" mass="9826">MATQKPVLCCTRLAAVYLEYTRCIQALCLFYLAPLSREIFHKIFASLLLCTGELTWLPSKSWQERPVSRLFAAPAIPKTPPSCPIAGL</sequence>
<protein>
    <submittedName>
        <fullName evidence="1">Uncharacterized protein</fullName>
    </submittedName>
</protein>
<keyword evidence="2" id="KW-1185">Reference proteome</keyword>
<organism evidence="1 2">
    <name type="scientific">Ampelomyces quisqualis</name>
    <name type="common">Powdery mildew agent</name>
    <dbReference type="NCBI Taxonomy" id="50730"/>
    <lineage>
        <taxon>Eukaryota</taxon>
        <taxon>Fungi</taxon>
        <taxon>Dikarya</taxon>
        <taxon>Ascomycota</taxon>
        <taxon>Pezizomycotina</taxon>
        <taxon>Dothideomycetes</taxon>
        <taxon>Pleosporomycetidae</taxon>
        <taxon>Pleosporales</taxon>
        <taxon>Pleosporineae</taxon>
        <taxon>Phaeosphaeriaceae</taxon>
        <taxon>Ampelomyces</taxon>
    </lineage>
</organism>
<dbReference type="AlphaFoldDB" id="A0A6A5QWV0"/>
<accession>A0A6A5QWV0</accession>
<evidence type="ECO:0000313" key="1">
    <source>
        <dbReference type="EMBL" id="KAF1919902.1"/>
    </source>
</evidence>
<evidence type="ECO:0000313" key="2">
    <source>
        <dbReference type="Proteomes" id="UP000800096"/>
    </source>
</evidence>